<name>A0A1H3JCR5_9BACT</name>
<evidence type="ECO:0000313" key="3">
    <source>
        <dbReference type="Proteomes" id="UP000199249"/>
    </source>
</evidence>
<keyword evidence="3" id="KW-1185">Reference proteome</keyword>
<dbReference type="OrthoDB" id="5381546at2"/>
<keyword evidence="1" id="KW-0732">Signal</keyword>
<evidence type="ECO:0000313" key="2">
    <source>
        <dbReference type="EMBL" id="SDY37702.1"/>
    </source>
</evidence>
<reference evidence="3" key="1">
    <citation type="submission" date="2016-10" db="EMBL/GenBank/DDBJ databases">
        <authorList>
            <person name="Varghese N."/>
            <person name="Submissions S."/>
        </authorList>
    </citation>
    <scope>NUCLEOTIDE SEQUENCE [LARGE SCALE GENOMIC DNA]</scope>
    <source>
        <strain evidence="3">CGMCC 1.8975</strain>
    </source>
</reference>
<dbReference type="EMBL" id="FNOV01000008">
    <property type="protein sequence ID" value="SDY37702.1"/>
    <property type="molecule type" value="Genomic_DNA"/>
</dbReference>
<feature type="signal peptide" evidence="1">
    <location>
        <begin position="1"/>
        <end position="17"/>
    </location>
</feature>
<organism evidence="2 3">
    <name type="scientific">Hymenobacter psychrophilus</name>
    <dbReference type="NCBI Taxonomy" id="651662"/>
    <lineage>
        <taxon>Bacteria</taxon>
        <taxon>Pseudomonadati</taxon>
        <taxon>Bacteroidota</taxon>
        <taxon>Cytophagia</taxon>
        <taxon>Cytophagales</taxon>
        <taxon>Hymenobacteraceae</taxon>
        <taxon>Hymenobacter</taxon>
    </lineage>
</organism>
<dbReference type="AlphaFoldDB" id="A0A1H3JCR5"/>
<protein>
    <recommendedName>
        <fullName evidence="4">Outer membrane protein beta-barrel domain-containing protein</fullName>
    </recommendedName>
</protein>
<sequence>MVPTLLLAALLATPAAAATPATSSPTGSDSAAVSVAAPPVLGLLRPAPQRAAVYRPRHLLLQTGGGVGMLSVGGGLSFAHRHLDFDGLLGYVPARHAGTALTIASLKLKYAPWELPLGGSGLALTPLAVGVYGSYTFGVRNVGEDGQYPDDYYWWSRTMRVGPVLGSSLSYALPDAASGRARRLTAYYELATNDLYAISYYQNRRALSLRDIATLALGLKLEF</sequence>
<proteinExistence type="predicted"/>
<accession>A0A1H3JCR5</accession>
<gene>
    <name evidence="2" type="ORF">SAMN04488069_10818</name>
</gene>
<dbReference type="STRING" id="651662.SAMN04488069_10818"/>
<evidence type="ECO:0000256" key="1">
    <source>
        <dbReference type="SAM" id="SignalP"/>
    </source>
</evidence>
<dbReference type="Proteomes" id="UP000199249">
    <property type="component" value="Unassembled WGS sequence"/>
</dbReference>
<evidence type="ECO:0008006" key="4">
    <source>
        <dbReference type="Google" id="ProtNLM"/>
    </source>
</evidence>
<dbReference type="RefSeq" id="WP_092740642.1">
    <property type="nucleotide sequence ID" value="NZ_FNOV01000008.1"/>
</dbReference>
<feature type="chain" id="PRO_5011461962" description="Outer membrane protein beta-barrel domain-containing protein" evidence="1">
    <location>
        <begin position="18"/>
        <end position="223"/>
    </location>
</feature>